<dbReference type="AlphaFoldDB" id="A0A4Z2DNI0"/>
<evidence type="ECO:0000313" key="2">
    <source>
        <dbReference type="Proteomes" id="UP000311919"/>
    </source>
</evidence>
<proteinExistence type="predicted"/>
<protein>
    <submittedName>
        <fullName evidence="1">Uncharacterized protein</fullName>
    </submittedName>
</protein>
<comment type="caution">
    <text evidence="1">The sequence shown here is derived from an EMBL/GenBank/DDBJ whole genome shotgun (WGS) entry which is preliminary data.</text>
</comment>
<accession>A0A4Z2DNI0</accession>
<evidence type="ECO:0000313" key="1">
    <source>
        <dbReference type="EMBL" id="TNN18104.1"/>
    </source>
</evidence>
<dbReference type="EMBL" id="SKCS01000084">
    <property type="protein sequence ID" value="TNN18104.1"/>
    <property type="molecule type" value="Genomic_DNA"/>
</dbReference>
<sequence length="440" mass="50469">MTNDKDLCDVFRNHSLNELCNLSTNSDNQYSELLKIDLTKLHNHFSYLLNSCEHLLIECNRLFALSCTSNKNNLSSVISTNSIQHDTTENNGSLSLLPPIKYDDLIKSGSQLFSNDCHGLENSWLHHFTSNIKGNDFSDLSDCNKSIDSILSNSSFNDFGVSNVSDELNNVHQTTEFFHLINMIQADKSTRQNVNNLDVKSLIKLYNLKQITNVLQYFVQSIPYHSLCLLHYCQYDEKYTNSINNLSESLNEYEQCQNISKLPIQTITSIMHNNSLMNTFNETMNKSSNRIKNSITLLNESDSKSFNEVLINSSLNQINCIVNDNKNHNDHNNTVVNDNDDNNSLYQYKYSFNAVFNRKNYNLYELINHERLLRNNSSFIYNNNNKSHLLSAYNLSSSTLLQSDILSLPSTNIPYENKSKQNHVHVATVISLDLPQSCRY</sequence>
<keyword evidence="2" id="KW-1185">Reference proteome</keyword>
<organism evidence="1 2">
    <name type="scientific">Schistosoma japonicum</name>
    <name type="common">Blood fluke</name>
    <dbReference type="NCBI Taxonomy" id="6182"/>
    <lineage>
        <taxon>Eukaryota</taxon>
        <taxon>Metazoa</taxon>
        <taxon>Spiralia</taxon>
        <taxon>Lophotrochozoa</taxon>
        <taxon>Platyhelminthes</taxon>
        <taxon>Trematoda</taxon>
        <taxon>Digenea</taxon>
        <taxon>Strigeidida</taxon>
        <taxon>Schistosomatoidea</taxon>
        <taxon>Schistosomatidae</taxon>
        <taxon>Schistosoma</taxon>
    </lineage>
</organism>
<reference evidence="1 2" key="1">
    <citation type="submission" date="2019-03" db="EMBL/GenBank/DDBJ databases">
        <title>An improved genome assembly of the fluke Schistosoma japonicum.</title>
        <authorList>
            <person name="Hu W."/>
            <person name="Luo F."/>
            <person name="Yin M."/>
            <person name="Mo X."/>
            <person name="Sun C."/>
            <person name="Wu Q."/>
            <person name="Zhu B."/>
            <person name="Xiang M."/>
            <person name="Wang J."/>
            <person name="Wang Y."/>
            <person name="Zhang T."/>
            <person name="Xu B."/>
            <person name="Zheng H."/>
            <person name="Feng Z."/>
        </authorList>
    </citation>
    <scope>NUCLEOTIDE SEQUENCE [LARGE SCALE GENOMIC DNA]</scope>
    <source>
        <strain evidence="1">HuSjv2</strain>
        <tissue evidence="1">Worms</tissue>
    </source>
</reference>
<gene>
    <name evidence="1" type="ORF">EWB00_010740</name>
</gene>
<name>A0A4Z2DNI0_SCHJA</name>
<dbReference type="Proteomes" id="UP000311919">
    <property type="component" value="Unassembled WGS sequence"/>
</dbReference>